<keyword evidence="1" id="KW-0472">Membrane</keyword>
<evidence type="ECO:0000313" key="3">
    <source>
        <dbReference type="Proteomes" id="UP000092377"/>
    </source>
</evidence>
<dbReference type="Proteomes" id="UP000092377">
    <property type="component" value="Unassembled WGS sequence"/>
</dbReference>
<keyword evidence="1" id="KW-1133">Transmembrane helix</keyword>
<gene>
    <name evidence="2" type="ORF">AYY18_16805</name>
</gene>
<feature type="transmembrane region" description="Helical" evidence="1">
    <location>
        <begin position="15"/>
        <end position="48"/>
    </location>
</feature>
<keyword evidence="1" id="KW-0812">Transmembrane</keyword>
<proteinExistence type="predicted"/>
<name>A0A1B8HRW0_9GAMM</name>
<evidence type="ECO:0000256" key="1">
    <source>
        <dbReference type="SAM" id="Phobius"/>
    </source>
</evidence>
<comment type="caution">
    <text evidence="2">The sequence shown here is derived from an EMBL/GenBank/DDBJ whole genome shotgun (WGS) entry which is preliminary data.</text>
</comment>
<organism evidence="2 3">
    <name type="scientific">Morganella psychrotolerans</name>
    <dbReference type="NCBI Taxonomy" id="368603"/>
    <lineage>
        <taxon>Bacteria</taxon>
        <taxon>Pseudomonadati</taxon>
        <taxon>Pseudomonadota</taxon>
        <taxon>Gammaproteobacteria</taxon>
        <taxon>Enterobacterales</taxon>
        <taxon>Morganellaceae</taxon>
        <taxon>Morganella</taxon>
    </lineage>
</organism>
<dbReference type="EMBL" id="LZEY01000008">
    <property type="protein sequence ID" value="OBU12184.1"/>
    <property type="molecule type" value="Genomic_DNA"/>
</dbReference>
<evidence type="ECO:0000313" key="2">
    <source>
        <dbReference type="EMBL" id="OBU12184.1"/>
    </source>
</evidence>
<protein>
    <submittedName>
        <fullName evidence="2">Uncharacterized protein</fullName>
    </submittedName>
</protein>
<accession>A0A1B8HRW0</accession>
<keyword evidence="3" id="KW-1185">Reference proteome</keyword>
<sequence length="96" mass="10872">MGDFFGDLYERVSYWLAGIGFVLSGLSLYAWGFLIGVFISSLLGILTYRMNKREQQKRTRLLEMSLQHFTDHPADENAKNAVATLVRASARSPKDL</sequence>
<reference evidence="3" key="1">
    <citation type="submission" date="2016-06" db="EMBL/GenBank/DDBJ databases">
        <authorList>
            <person name="Butler K."/>
        </authorList>
    </citation>
    <scope>NUCLEOTIDE SEQUENCE [LARGE SCALE GENOMIC DNA]</scope>
    <source>
        <strain evidence="3">GCSL-Mp20</strain>
    </source>
</reference>
<dbReference type="AlphaFoldDB" id="A0A1B8HRW0"/>